<name>A0A8J6TR75_9BACT</name>
<dbReference type="Proteomes" id="UP000605201">
    <property type="component" value="Unassembled WGS sequence"/>
</dbReference>
<dbReference type="InterPro" id="IPR013429">
    <property type="entry name" value="Regulatory_FmdB_Zinc_ribbon"/>
</dbReference>
<evidence type="ECO:0000313" key="3">
    <source>
        <dbReference type="Proteomes" id="UP000605201"/>
    </source>
</evidence>
<reference evidence="2 3" key="1">
    <citation type="submission" date="2020-08" db="EMBL/GenBank/DDBJ databases">
        <title>Bridging the membrane lipid divide: bacteria of the FCB group superphylum have the potential to synthesize archaeal ether lipids.</title>
        <authorList>
            <person name="Villanueva L."/>
            <person name="Von Meijenfeldt F.A.B."/>
            <person name="Westbye A.B."/>
            <person name="Yadav S."/>
            <person name="Hopmans E.C."/>
            <person name="Dutilh B.E."/>
            <person name="Sinninghe Damste J.S."/>
        </authorList>
    </citation>
    <scope>NUCLEOTIDE SEQUENCE [LARGE SCALE GENOMIC DNA]</scope>
    <source>
        <strain evidence="2">NIOZ-UU17</strain>
    </source>
</reference>
<organism evidence="2 3">
    <name type="scientific">Candidatus Desulfatibia vada</name>
    <dbReference type="NCBI Taxonomy" id="2841696"/>
    <lineage>
        <taxon>Bacteria</taxon>
        <taxon>Pseudomonadati</taxon>
        <taxon>Thermodesulfobacteriota</taxon>
        <taxon>Desulfobacteria</taxon>
        <taxon>Desulfobacterales</taxon>
        <taxon>Desulfobacterales incertae sedis</taxon>
        <taxon>Candidatus Desulfatibia</taxon>
    </lineage>
</organism>
<gene>
    <name evidence="2" type="ORF">H8D96_06205</name>
</gene>
<dbReference type="NCBIfam" id="TIGR02605">
    <property type="entry name" value="CxxC_CxxC_SSSS"/>
    <property type="match status" value="1"/>
</dbReference>
<sequence>MPIYEYECKDCSHCFEVLLLFSNDPPPQCPECQCKDVTKLMSSTTMRQREEYTGAGGMLDPTIGPSFS</sequence>
<dbReference type="Pfam" id="PF09723">
    <property type="entry name" value="Zn_ribbon_8"/>
    <property type="match status" value="1"/>
</dbReference>
<feature type="domain" description="Putative regulatory protein FmdB zinc ribbon" evidence="1">
    <location>
        <begin position="1"/>
        <end position="42"/>
    </location>
</feature>
<dbReference type="EMBL" id="JACNIG010000148">
    <property type="protein sequence ID" value="MBC8431495.1"/>
    <property type="molecule type" value="Genomic_DNA"/>
</dbReference>
<accession>A0A8J6TR75</accession>
<protein>
    <submittedName>
        <fullName evidence="2">Zinc ribbon domain-containing protein</fullName>
    </submittedName>
</protein>
<proteinExistence type="predicted"/>
<dbReference type="SMART" id="SM00834">
    <property type="entry name" value="CxxC_CXXC_SSSS"/>
    <property type="match status" value="1"/>
</dbReference>
<evidence type="ECO:0000313" key="2">
    <source>
        <dbReference type="EMBL" id="MBC8431495.1"/>
    </source>
</evidence>
<comment type="caution">
    <text evidence="2">The sequence shown here is derived from an EMBL/GenBank/DDBJ whole genome shotgun (WGS) entry which is preliminary data.</text>
</comment>
<dbReference type="AlphaFoldDB" id="A0A8J6TR75"/>
<evidence type="ECO:0000259" key="1">
    <source>
        <dbReference type="SMART" id="SM00834"/>
    </source>
</evidence>